<dbReference type="AlphaFoldDB" id="A0A147IA15"/>
<evidence type="ECO:0000313" key="1">
    <source>
        <dbReference type="EMBL" id="KTT76726.1"/>
    </source>
</evidence>
<comment type="caution">
    <text evidence="1">The sequence shown here is derived from an EMBL/GenBank/DDBJ whole genome shotgun (WGS) entry which is preliminary data.</text>
</comment>
<organism evidence="1 2">
    <name type="scientific">Sphingomonas endophytica</name>
    <dbReference type="NCBI Taxonomy" id="869719"/>
    <lineage>
        <taxon>Bacteria</taxon>
        <taxon>Pseudomonadati</taxon>
        <taxon>Pseudomonadota</taxon>
        <taxon>Alphaproteobacteria</taxon>
        <taxon>Sphingomonadales</taxon>
        <taxon>Sphingomonadaceae</taxon>
        <taxon>Sphingomonas</taxon>
    </lineage>
</organism>
<protein>
    <recommendedName>
        <fullName evidence="3">WYL domain-containing protein</fullName>
    </recommendedName>
</protein>
<dbReference type="OrthoDB" id="7428487at2"/>
<proteinExistence type="predicted"/>
<dbReference type="Proteomes" id="UP000074310">
    <property type="component" value="Unassembled WGS sequence"/>
</dbReference>
<reference evidence="1 2" key="1">
    <citation type="journal article" date="2016" name="Front. Microbiol.">
        <title>Genomic Resource of Rice Seed Associated Bacteria.</title>
        <authorList>
            <person name="Midha S."/>
            <person name="Bansal K."/>
            <person name="Sharma S."/>
            <person name="Kumar N."/>
            <person name="Patil P.P."/>
            <person name="Chaudhry V."/>
            <person name="Patil P.B."/>
        </authorList>
    </citation>
    <scope>NUCLEOTIDE SEQUENCE [LARGE SCALE GENOMIC DNA]</scope>
    <source>
        <strain evidence="1 2">NS334</strain>
    </source>
</reference>
<evidence type="ECO:0000313" key="2">
    <source>
        <dbReference type="Proteomes" id="UP000074310"/>
    </source>
</evidence>
<evidence type="ECO:0008006" key="3">
    <source>
        <dbReference type="Google" id="ProtNLM"/>
    </source>
</evidence>
<dbReference type="RefSeq" id="WP_058754006.1">
    <property type="nucleotide sequence ID" value="NZ_LDTB01000001.1"/>
</dbReference>
<gene>
    <name evidence="1" type="ORF">NS334_00480</name>
</gene>
<sequence length="113" mass="12442">MTAEPETRPAPAVPDTVPVVFEAIVKQQAIAAMYNRGSVTLAPHILYTKHGEIYLDALTLERDGQPPKEPKIGAFKLAGLTSLRITPRRFKPSELFVPDDARYEGVTLLSVEI</sequence>
<dbReference type="PATRIC" id="fig|869719.3.peg.102"/>
<keyword evidence="2" id="KW-1185">Reference proteome</keyword>
<accession>A0A147IA15</accession>
<name>A0A147IA15_9SPHN</name>
<dbReference type="EMBL" id="LDTB01000001">
    <property type="protein sequence ID" value="KTT76726.1"/>
    <property type="molecule type" value="Genomic_DNA"/>
</dbReference>